<reference evidence="2 3" key="1">
    <citation type="submission" date="2024-03" db="EMBL/GenBank/DDBJ databases">
        <title>The Acrasis kona genome and developmental transcriptomes reveal deep origins of eukaryotic multicellular pathways.</title>
        <authorList>
            <person name="Sheikh S."/>
            <person name="Fu C.-J."/>
            <person name="Brown M.W."/>
            <person name="Baldauf S.L."/>
        </authorList>
    </citation>
    <scope>NUCLEOTIDE SEQUENCE [LARGE SCALE GENOMIC DNA]</scope>
    <source>
        <strain evidence="2 3">ATCC MYA-3509</strain>
    </source>
</reference>
<dbReference type="Gene3D" id="3.90.550.10">
    <property type="entry name" value="Spore Coat Polysaccharide Biosynthesis Protein SpsA, Chain A"/>
    <property type="match status" value="1"/>
</dbReference>
<keyword evidence="3" id="KW-1185">Reference proteome</keyword>
<comment type="caution">
    <text evidence="2">The sequence shown here is derived from an EMBL/GenBank/DDBJ whole genome shotgun (WGS) entry which is preliminary data.</text>
</comment>
<dbReference type="PANTHER" id="PTHR34496">
    <property type="entry name" value="GLCNAC TRANSFERASE-RELATED"/>
    <property type="match status" value="1"/>
</dbReference>
<dbReference type="InterPro" id="IPR029044">
    <property type="entry name" value="Nucleotide-diphossugar_trans"/>
</dbReference>
<keyword evidence="1" id="KW-0472">Membrane</keyword>
<sequence length="409" mass="46852">MGGEAEDKPNNNWLPRTINGVPLRKIAIIAIIASTVFFVLLQISESLKGKSRTKMLSKRFVSIPKSMEGKKIFVSLASYRDINCMRTLQSLYRTAQYPDNVYVGVLQQNSDRDSDCLSVGRFDDPSAESDLKLLLKYQDHIRTVRIDATEAKGPVYARWLTVDSMYRDEDYIFQVDSHTRFSPSWDALLLKDISILPPKSIISHYPLDWDSQNDTLPAAATVHTHIMCGGNWNGEGILQPGGAYFSLKDLQGKPAEGAFVAAGMTFYPREAAKEVPVDPYLKHLFHGEESSISFRWASRGWKFYTPSENVCFHFYMRENFPKFWDQQPPEYATNLKNSLLRVKYLMGDIELDEINEPDVVLKEYEKYGIDYKDPEQAKNMKIYLEKFGIDMKKKTMMDRCNSEGLIHAP</sequence>
<dbReference type="InterPro" id="IPR021067">
    <property type="entry name" value="Glycosyltransferase"/>
</dbReference>
<keyword evidence="2" id="KW-0808">Transferase</keyword>
<dbReference type="EMBL" id="JAOPGA020001161">
    <property type="protein sequence ID" value="KAL0485736.1"/>
    <property type="molecule type" value="Genomic_DNA"/>
</dbReference>
<dbReference type="SUPFAM" id="SSF53448">
    <property type="entry name" value="Nucleotide-diphospho-sugar transferases"/>
    <property type="match status" value="1"/>
</dbReference>
<evidence type="ECO:0000256" key="1">
    <source>
        <dbReference type="SAM" id="Phobius"/>
    </source>
</evidence>
<dbReference type="GO" id="GO:0016757">
    <property type="term" value="F:glycosyltransferase activity"/>
    <property type="evidence" value="ECO:0007669"/>
    <property type="project" value="UniProtKB-KW"/>
</dbReference>
<dbReference type="Proteomes" id="UP001431209">
    <property type="component" value="Unassembled WGS sequence"/>
</dbReference>
<name>A0AAW2ZAM6_9EUKA</name>
<evidence type="ECO:0000313" key="3">
    <source>
        <dbReference type="Proteomes" id="UP001431209"/>
    </source>
</evidence>
<keyword evidence="1" id="KW-1133">Transmembrane helix</keyword>
<dbReference type="PANTHER" id="PTHR34496:SF10">
    <property type="entry name" value="GLCNAC TRANSFERASE"/>
    <property type="match status" value="1"/>
</dbReference>
<protein>
    <submittedName>
        <fullName evidence="2">Hydroxyproline N-acetylglucosaminyltransferase</fullName>
    </submittedName>
</protein>
<feature type="transmembrane region" description="Helical" evidence="1">
    <location>
        <begin position="26"/>
        <end position="44"/>
    </location>
</feature>
<accession>A0AAW2ZAM6</accession>
<keyword evidence="1" id="KW-0812">Transmembrane</keyword>
<evidence type="ECO:0000313" key="2">
    <source>
        <dbReference type="EMBL" id="KAL0485736.1"/>
    </source>
</evidence>
<gene>
    <name evidence="2" type="ORF">AKO1_003272</name>
</gene>
<dbReference type="CDD" id="cd00761">
    <property type="entry name" value="Glyco_tranf_GTA_type"/>
    <property type="match status" value="1"/>
</dbReference>
<keyword evidence="2" id="KW-0328">Glycosyltransferase</keyword>
<proteinExistence type="predicted"/>
<dbReference type="AlphaFoldDB" id="A0AAW2ZAM6"/>
<dbReference type="Pfam" id="PF11397">
    <property type="entry name" value="GlcNAc"/>
    <property type="match status" value="1"/>
</dbReference>
<organism evidence="2 3">
    <name type="scientific">Acrasis kona</name>
    <dbReference type="NCBI Taxonomy" id="1008807"/>
    <lineage>
        <taxon>Eukaryota</taxon>
        <taxon>Discoba</taxon>
        <taxon>Heterolobosea</taxon>
        <taxon>Tetramitia</taxon>
        <taxon>Eutetramitia</taxon>
        <taxon>Acrasidae</taxon>
        <taxon>Acrasis</taxon>
    </lineage>
</organism>